<feature type="compositionally biased region" description="Polar residues" evidence="2">
    <location>
        <begin position="1"/>
        <end position="17"/>
    </location>
</feature>
<reference evidence="4" key="1">
    <citation type="submission" date="2023-10" db="EMBL/GenBank/DDBJ databases">
        <authorList>
            <person name="Domelevo Entfellner J.-B."/>
        </authorList>
    </citation>
    <scope>NUCLEOTIDE SEQUENCE</scope>
</reference>
<keyword evidence="5" id="KW-1185">Reference proteome</keyword>
<evidence type="ECO:0000313" key="5">
    <source>
        <dbReference type="Proteomes" id="UP001189624"/>
    </source>
</evidence>
<keyword evidence="1" id="KW-0694">RNA-binding</keyword>
<dbReference type="InterPro" id="IPR014720">
    <property type="entry name" value="dsRBD_dom"/>
</dbReference>
<dbReference type="PROSITE" id="PS50137">
    <property type="entry name" value="DS_RBD"/>
    <property type="match status" value="1"/>
</dbReference>
<evidence type="ECO:0000256" key="2">
    <source>
        <dbReference type="SAM" id="MobiDB-lite"/>
    </source>
</evidence>
<evidence type="ECO:0000313" key="4">
    <source>
        <dbReference type="EMBL" id="CAJ1955011.1"/>
    </source>
</evidence>
<dbReference type="EMBL" id="OY731402">
    <property type="protein sequence ID" value="CAJ1955011.1"/>
    <property type="molecule type" value="Genomic_DNA"/>
</dbReference>
<proteinExistence type="predicted"/>
<feature type="region of interest" description="Disordered" evidence="2">
    <location>
        <begin position="1"/>
        <end position="24"/>
    </location>
</feature>
<organism evidence="4 5">
    <name type="scientific">Sphenostylis stenocarpa</name>
    <dbReference type="NCBI Taxonomy" id="92480"/>
    <lineage>
        <taxon>Eukaryota</taxon>
        <taxon>Viridiplantae</taxon>
        <taxon>Streptophyta</taxon>
        <taxon>Embryophyta</taxon>
        <taxon>Tracheophyta</taxon>
        <taxon>Spermatophyta</taxon>
        <taxon>Magnoliopsida</taxon>
        <taxon>eudicotyledons</taxon>
        <taxon>Gunneridae</taxon>
        <taxon>Pentapetalae</taxon>
        <taxon>rosids</taxon>
        <taxon>fabids</taxon>
        <taxon>Fabales</taxon>
        <taxon>Fabaceae</taxon>
        <taxon>Papilionoideae</taxon>
        <taxon>50 kb inversion clade</taxon>
        <taxon>NPAAA clade</taxon>
        <taxon>indigoferoid/millettioid clade</taxon>
        <taxon>Phaseoleae</taxon>
        <taxon>Sphenostylis</taxon>
    </lineage>
</organism>
<dbReference type="AlphaFoldDB" id="A0AA86SXL6"/>
<gene>
    <name evidence="4" type="ORF">AYBTSS11_LOCUS15900</name>
</gene>
<dbReference type="Gramene" id="rna-AYBTSS11_LOCUS15900">
    <property type="protein sequence ID" value="CAJ1955011.1"/>
    <property type="gene ID" value="gene-AYBTSS11_LOCUS15900"/>
</dbReference>
<dbReference type="Proteomes" id="UP001189624">
    <property type="component" value="Chromosome 5"/>
</dbReference>
<dbReference type="Gene3D" id="3.30.160.20">
    <property type="match status" value="1"/>
</dbReference>
<name>A0AA86SXL6_9FABA</name>
<sequence>MSESCGTAKTSSTQPQTEKGMKKGTARSNLYEICGANHWKTPIFECCKVEGPSHKRMFTFKVIIEIEASRNTIECYGAPRPKKKEAADDAAEGALFYLKHIGCAVKNQ</sequence>
<feature type="domain" description="DRBM" evidence="3">
    <location>
        <begin position="25"/>
        <end position="100"/>
    </location>
</feature>
<dbReference type="SMART" id="SM00358">
    <property type="entry name" value="DSRM"/>
    <property type="match status" value="1"/>
</dbReference>
<dbReference type="GO" id="GO:0003723">
    <property type="term" value="F:RNA binding"/>
    <property type="evidence" value="ECO:0007669"/>
    <property type="project" value="UniProtKB-UniRule"/>
</dbReference>
<accession>A0AA86SXL6</accession>
<dbReference type="Pfam" id="PF14709">
    <property type="entry name" value="DND1_DSRM"/>
    <property type="match status" value="1"/>
</dbReference>
<dbReference type="SUPFAM" id="SSF54768">
    <property type="entry name" value="dsRNA-binding domain-like"/>
    <property type="match status" value="1"/>
</dbReference>
<evidence type="ECO:0000256" key="1">
    <source>
        <dbReference type="PROSITE-ProRule" id="PRU00266"/>
    </source>
</evidence>
<evidence type="ECO:0000259" key="3">
    <source>
        <dbReference type="PROSITE" id="PS50137"/>
    </source>
</evidence>
<protein>
    <recommendedName>
        <fullName evidence="3">DRBM domain-containing protein</fullName>
    </recommendedName>
</protein>